<dbReference type="Proteomes" id="UP000475214">
    <property type="component" value="Unassembled WGS sequence"/>
</dbReference>
<name>A0A6L9SFZ7_9ACTN</name>
<reference evidence="2 3" key="1">
    <citation type="submission" date="2020-02" db="EMBL/GenBank/DDBJ databases">
        <authorList>
            <person name="Li X.-J."/>
            <person name="Han X.-M."/>
        </authorList>
    </citation>
    <scope>NUCLEOTIDE SEQUENCE [LARGE SCALE GENOMIC DNA]</scope>
    <source>
        <strain evidence="2 3">CCTCC AB 2017055</strain>
    </source>
</reference>
<dbReference type="GO" id="GO:0016787">
    <property type="term" value="F:hydrolase activity"/>
    <property type="evidence" value="ECO:0007669"/>
    <property type="project" value="UniProtKB-KW"/>
</dbReference>
<gene>
    <name evidence="2" type="ORF">G1H10_25745</name>
</gene>
<dbReference type="PRINTS" id="PR00111">
    <property type="entry name" value="ABHYDROLASE"/>
</dbReference>
<evidence type="ECO:0000313" key="3">
    <source>
        <dbReference type="Proteomes" id="UP000475214"/>
    </source>
</evidence>
<dbReference type="GO" id="GO:0016020">
    <property type="term" value="C:membrane"/>
    <property type="evidence" value="ECO:0007669"/>
    <property type="project" value="TreeGrafter"/>
</dbReference>
<dbReference type="InterPro" id="IPR050266">
    <property type="entry name" value="AB_hydrolase_sf"/>
</dbReference>
<dbReference type="InterPro" id="IPR000073">
    <property type="entry name" value="AB_hydrolase_1"/>
</dbReference>
<dbReference type="Gene3D" id="3.40.50.1820">
    <property type="entry name" value="alpha/beta hydrolase"/>
    <property type="match status" value="1"/>
</dbReference>
<sequence>MSSQDRTARTERYAGQQAREKLVAAMPLTERRLRLAGVSTAVFEGGDGPPIVLLHGQGEFAAIWINVVPDLARTYRVIVPDLPGHGASEVDDAHLGPSTVLAWVDELIEHTCAAKPVLAGHLLGGAIAARYAAGHSERLAQLVLVETMGLGWFRPAPSFALPMVRFVARPTPRSRDRLFNRCFLDMDRAGEQSGEQWEPMLAYALDRARTPSVQAALRRLMTRLGMPPIPSTDLARIDVPTTLIHGRHGLQVRLHTAEDASARYGWPLHVIEECRDDPAVEQPQAFLTALNTALGTSAEEES</sequence>
<keyword evidence="3" id="KW-1185">Reference proteome</keyword>
<dbReference type="AlphaFoldDB" id="A0A6L9SFZ7"/>
<organism evidence="2 3">
    <name type="scientific">Phytoactinopolyspora halotolerans</name>
    <dbReference type="NCBI Taxonomy" id="1981512"/>
    <lineage>
        <taxon>Bacteria</taxon>
        <taxon>Bacillati</taxon>
        <taxon>Actinomycetota</taxon>
        <taxon>Actinomycetes</taxon>
        <taxon>Jiangellales</taxon>
        <taxon>Jiangellaceae</taxon>
        <taxon>Phytoactinopolyspora</taxon>
    </lineage>
</organism>
<comment type="caution">
    <text evidence="2">The sequence shown here is derived from an EMBL/GenBank/DDBJ whole genome shotgun (WGS) entry which is preliminary data.</text>
</comment>
<accession>A0A6L9SFZ7</accession>
<evidence type="ECO:0000313" key="2">
    <source>
        <dbReference type="EMBL" id="NEE03574.1"/>
    </source>
</evidence>
<dbReference type="Pfam" id="PF12697">
    <property type="entry name" value="Abhydrolase_6"/>
    <property type="match status" value="1"/>
</dbReference>
<protein>
    <submittedName>
        <fullName evidence="2">Alpha/beta hydrolase</fullName>
    </submittedName>
</protein>
<dbReference type="PANTHER" id="PTHR43798:SF33">
    <property type="entry name" value="HYDROLASE, PUTATIVE (AFU_ORTHOLOGUE AFUA_2G14860)-RELATED"/>
    <property type="match status" value="1"/>
</dbReference>
<feature type="domain" description="AB hydrolase-1" evidence="1">
    <location>
        <begin position="51"/>
        <end position="287"/>
    </location>
</feature>
<dbReference type="SUPFAM" id="SSF53474">
    <property type="entry name" value="alpha/beta-Hydrolases"/>
    <property type="match status" value="1"/>
</dbReference>
<evidence type="ECO:0000259" key="1">
    <source>
        <dbReference type="Pfam" id="PF12697"/>
    </source>
</evidence>
<dbReference type="PANTHER" id="PTHR43798">
    <property type="entry name" value="MONOACYLGLYCEROL LIPASE"/>
    <property type="match status" value="1"/>
</dbReference>
<proteinExistence type="predicted"/>
<keyword evidence="2" id="KW-0378">Hydrolase</keyword>
<dbReference type="RefSeq" id="WP_163743340.1">
    <property type="nucleotide sequence ID" value="NZ_JAAGOA010000023.1"/>
</dbReference>
<dbReference type="InterPro" id="IPR029058">
    <property type="entry name" value="AB_hydrolase_fold"/>
</dbReference>
<dbReference type="EMBL" id="JAAGOA010000023">
    <property type="protein sequence ID" value="NEE03574.1"/>
    <property type="molecule type" value="Genomic_DNA"/>
</dbReference>